<dbReference type="AlphaFoldDB" id="A0A9P4UUE3"/>
<feature type="compositionally biased region" description="Low complexity" evidence="1">
    <location>
        <begin position="262"/>
        <end position="297"/>
    </location>
</feature>
<evidence type="ECO:0000256" key="1">
    <source>
        <dbReference type="SAM" id="MobiDB-lite"/>
    </source>
</evidence>
<feature type="compositionally biased region" description="Pro residues" evidence="1">
    <location>
        <begin position="71"/>
        <end position="87"/>
    </location>
</feature>
<evidence type="ECO:0000313" key="3">
    <source>
        <dbReference type="Proteomes" id="UP000799444"/>
    </source>
</evidence>
<dbReference type="PANTHER" id="PTHR38696">
    <property type="entry name" value="MEDIATOR OF RNA POLYMERASE II TRANSCRIPTION SUBUNIT 13"/>
    <property type="match status" value="1"/>
</dbReference>
<dbReference type="Proteomes" id="UP000799444">
    <property type="component" value="Unassembled WGS sequence"/>
</dbReference>
<reference evidence="2" key="1">
    <citation type="journal article" date="2020" name="Stud. Mycol.">
        <title>101 Dothideomycetes genomes: a test case for predicting lifestyles and emergence of pathogens.</title>
        <authorList>
            <person name="Haridas S."/>
            <person name="Albert R."/>
            <person name="Binder M."/>
            <person name="Bloem J."/>
            <person name="Labutti K."/>
            <person name="Salamov A."/>
            <person name="Andreopoulos B."/>
            <person name="Baker S."/>
            <person name="Barry K."/>
            <person name="Bills G."/>
            <person name="Bluhm B."/>
            <person name="Cannon C."/>
            <person name="Castanera R."/>
            <person name="Culley D."/>
            <person name="Daum C."/>
            <person name="Ezra D."/>
            <person name="Gonzalez J."/>
            <person name="Henrissat B."/>
            <person name="Kuo A."/>
            <person name="Liang C."/>
            <person name="Lipzen A."/>
            <person name="Lutzoni F."/>
            <person name="Magnuson J."/>
            <person name="Mondo S."/>
            <person name="Nolan M."/>
            <person name="Ohm R."/>
            <person name="Pangilinan J."/>
            <person name="Park H.-J."/>
            <person name="Ramirez L."/>
            <person name="Alfaro M."/>
            <person name="Sun H."/>
            <person name="Tritt A."/>
            <person name="Yoshinaga Y."/>
            <person name="Zwiers L.-H."/>
            <person name="Turgeon B."/>
            <person name="Goodwin S."/>
            <person name="Spatafora J."/>
            <person name="Crous P."/>
            <person name="Grigoriev I."/>
        </authorList>
    </citation>
    <scope>NUCLEOTIDE SEQUENCE</scope>
    <source>
        <strain evidence="2">CBS 125425</strain>
    </source>
</reference>
<protein>
    <submittedName>
        <fullName evidence="2">Uncharacterized protein</fullName>
    </submittedName>
</protein>
<comment type="caution">
    <text evidence="2">The sequence shown here is derived from an EMBL/GenBank/DDBJ whole genome shotgun (WGS) entry which is preliminary data.</text>
</comment>
<gene>
    <name evidence="2" type="ORF">EJ04DRAFT_582282</name>
</gene>
<feature type="compositionally biased region" description="Pro residues" evidence="1">
    <location>
        <begin position="96"/>
        <end position="112"/>
    </location>
</feature>
<feature type="region of interest" description="Disordered" evidence="1">
    <location>
        <begin position="384"/>
        <end position="405"/>
    </location>
</feature>
<evidence type="ECO:0000313" key="2">
    <source>
        <dbReference type="EMBL" id="KAF2727079.1"/>
    </source>
</evidence>
<sequence length="529" mass="57520">MQSNNPYLNANYEGLQPRDAQPSRDVREPYYTYTYFPPPPEPGRAPAQFHASTSTTTYYPPPPERRRSQDTPPPLPLYQPRESLPPPPERRRSRTTPPPLPLYEPRANLPPPPERRRSQTTPPPLPLYQERESPQTTPPLPPHYQPRTEPKRPSPLPLHNAPHSTTSSLSAPFAISQSSPSHYRGTRSQSHSPQPSMTSFPPITPPYHTPTYSSGLPPNSPLPKPSPYIPANFARNRSTTDPAPPPPKYSVVISPSPPPSSNPLLTIPTPTSHISPPPSTSTFPTTTPLPSPSKLASLTPHSTSHLLFLSFPPSLHPLLRTSILSHWPRGIASESYTNDTHSGAAWDVKLKGAPWGEKEDMGVLGRRVVCGVIRTLGKEGWGVEGVTGDGGNEEDREDGGDEQGGGGFIFRYQGQGIKEGKSGDAGEVWALALVDTGTLRERERVVFVDAPDGVVGGIERGDLAGIVKGKAHRVKGCYEIRQRQSSEMGVMRGVVGDVLAGLEAEGWRVYAAGSGGKVGAETWYCCRGE</sequence>
<feature type="compositionally biased region" description="Polar residues" evidence="1">
    <location>
        <begin position="162"/>
        <end position="199"/>
    </location>
</feature>
<feature type="compositionally biased region" description="Acidic residues" evidence="1">
    <location>
        <begin position="391"/>
        <end position="401"/>
    </location>
</feature>
<name>A0A9P4UUE3_9PLEO</name>
<feature type="region of interest" description="Disordered" evidence="1">
    <location>
        <begin position="1"/>
        <end position="297"/>
    </location>
</feature>
<dbReference type="EMBL" id="ML996357">
    <property type="protein sequence ID" value="KAF2727079.1"/>
    <property type="molecule type" value="Genomic_DNA"/>
</dbReference>
<dbReference type="PANTHER" id="PTHR38696:SF1">
    <property type="entry name" value="MEDIATOR OF RNA POLYMERASE II TRANSCRIPTION SUBUNIT 13"/>
    <property type="match status" value="1"/>
</dbReference>
<proteinExistence type="predicted"/>
<feature type="compositionally biased region" description="Pro residues" evidence="1">
    <location>
        <begin position="218"/>
        <end position="228"/>
    </location>
</feature>
<keyword evidence="3" id="KW-1185">Reference proteome</keyword>
<organism evidence="2 3">
    <name type="scientific">Polyplosphaeria fusca</name>
    <dbReference type="NCBI Taxonomy" id="682080"/>
    <lineage>
        <taxon>Eukaryota</taxon>
        <taxon>Fungi</taxon>
        <taxon>Dikarya</taxon>
        <taxon>Ascomycota</taxon>
        <taxon>Pezizomycotina</taxon>
        <taxon>Dothideomycetes</taxon>
        <taxon>Pleosporomycetidae</taxon>
        <taxon>Pleosporales</taxon>
        <taxon>Tetraplosphaeriaceae</taxon>
        <taxon>Polyplosphaeria</taxon>
    </lineage>
</organism>
<accession>A0A9P4UUE3</accession>